<organism evidence="2 3">
    <name type="scientific">Armatimonas rosea</name>
    <dbReference type="NCBI Taxonomy" id="685828"/>
    <lineage>
        <taxon>Bacteria</taxon>
        <taxon>Bacillati</taxon>
        <taxon>Armatimonadota</taxon>
        <taxon>Armatimonadia</taxon>
        <taxon>Armatimonadales</taxon>
        <taxon>Armatimonadaceae</taxon>
        <taxon>Armatimonas</taxon>
    </lineage>
</organism>
<evidence type="ECO:0000256" key="1">
    <source>
        <dbReference type="PROSITE-ProRule" id="PRU00023"/>
    </source>
</evidence>
<dbReference type="RefSeq" id="WP_184194970.1">
    <property type="nucleotide sequence ID" value="NZ_JACHGW010000002.1"/>
</dbReference>
<dbReference type="PROSITE" id="PS50297">
    <property type="entry name" value="ANK_REP_REGION"/>
    <property type="match status" value="1"/>
</dbReference>
<protein>
    <submittedName>
        <fullName evidence="2">Ankyrin repeat protein</fullName>
    </submittedName>
</protein>
<reference evidence="2 3" key="1">
    <citation type="submission" date="2020-08" db="EMBL/GenBank/DDBJ databases">
        <title>Genomic Encyclopedia of Type Strains, Phase IV (KMG-IV): sequencing the most valuable type-strain genomes for metagenomic binning, comparative biology and taxonomic classification.</title>
        <authorList>
            <person name="Goeker M."/>
        </authorList>
    </citation>
    <scope>NUCLEOTIDE SEQUENCE [LARGE SCALE GENOMIC DNA]</scope>
    <source>
        <strain evidence="2 3">DSM 23562</strain>
    </source>
</reference>
<keyword evidence="1" id="KW-0040">ANK repeat</keyword>
<evidence type="ECO:0000313" key="3">
    <source>
        <dbReference type="Proteomes" id="UP000520814"/>
    </source>
</evidence>
<dbReference type="InterPro" id="IPR051616">
    <property type="entry name" value="Cul2-RING_E3_ligase_SR"/>
</dbReference>
<dbReference type="InterPro" id="IPR036770">
    <property type="entry name" value="Ankyrin_rpt-contain_sf"/>
</dbReference>
<dbReference type="PROSITE" id="PS50088">
    <property type="entry name" value="ANK_REPEAT"/>
    <property type="match status" value="1"/>
</dbReference>
<keyword evidence="3" id="KW-1185">Reference proteome</keyword>
<name>A0A7W9SPB4_ARMRO</name>
<dbReference type="Gene3D" id="1.25.40.20">
    <property type="entry name" value="Ankyrin repeat-containing domain"/>
    <property type="match status" value="1"/>
</dbReference>
<dbReference type="PANTHER" id="PTHR46224">
    <property type="entry name" value="ANKYRIN REPEAT FAMILY PROTEIN"/>
    <property type="match status" value="1"/>
</dbReference>
<comment type="caution">
    <text evidence="2">The sequence shown here is derived from an EMBL/GenBank/DDBJ whole genome shotgun (WGS) entry which is preliminary data.</text>
</comment>
<feature type="repeat" description="ANK" evidence="1">
    <location>
        <begin position="106"/>
        <end position="138"/>
    </location>
</feature>
<dbReference type="SUPFAM" id="SSF48403">
    <property type="entry name" value="Ankyrin repeat"/>
    <property type="match status" value="1"/>
</dbReference>
<dbReference type="EMBL" id="JACHGW010000002">
    <property type="protein sequence ID" value="MBB6050291.1"/>
    <property type="molecule type" value="Genomic_DNA"/>
</dbReference>
<dbReference type="InterPro" id="IPR002110">
    <property type="entry name" value="Ankyrin_rpt"/>
</dbReference>
<dbReference type="SMART" id="SM00248">
    <property type="entry name" value="ANK"/>
    <property type="match status" value="3"/>
</dbReference>
<dbReference type="PANTHER" id="PTHR46224:SF64">
    <property type="entry name" value="IQ MOTIF AND ANKYRIN REPEAT DOMAIN-CONTAINING PROTEIN 1"/>
    <property type="match status" value="1"/>
</dbReference>
<accession>A0A7W9SPB4</accession>
<dbReference type="Proteomes" id="UP000520814">
    <property type="component" value="Unassembled WGS sequence"/>
</dbReference>
<proteinExistence type="predicted"/>
<dbReference type="AlphaFoldDB" id="A0A7W9SPB4"/>
<gene>
    <name evidence="2" type="ORF">HNQ39_002082</name>
</gene>
<evidence type="ECO:0000313" key="2">
    <source>
        <dbReference type="EMBL" id="MBB6050291.1"/>
    </source>
</evidence>
<sequence length="157" mass="16814">MKYSKEVGRILQEGTPDEVAAWLEHEEIDVNASLVPSTPALSLTPLRVALMGRNAPVVKLLAERGAVVDAVPGEEHAPLASALVAQDATTARVLLEAGVNPNLVVEGVLPLVLALVKKDEALVRLLVEFGADPDLVYDQFGTTPRRMATAQNWDIFA</sequence>